<name>A0A6J4U3I3_9BACT</name>
<dbReference type="CDD" id="cd06581">
    <property type="entry name" value="TM_PBP1_LivM_like"/>
    <property type="match status" value="1"/>
</dbReference>
<protein>
    <submittedName>
        <fullName evidence="7">Branched-chain amino acid transport system permease protein LivM</fullName>
    </submittedName>
</protein>
<keyword evidence="4 6" id="KW-1133">Transmembrane helix</keyword>
<dbReference type="EMBL" id="CADCWE010000105">
    <property type="protein sequence ID" value="CAA9539024.1"/>
    <property type="molecule type" value="Genomic_DNA"/>
</dbReference>
<proteinExistence type="predicted"/>
<feature type="transmembrane region" description="Helical" evidence="6">
    <location>
        <begin position="224"/>
        <end position="244"/>
    </location>
</feature>
<evidence type="ECO:0000256" key="5">
    <source>
        <dbReference type="ARBA" id="ARBA00023136"/>
    </source>
</evidence>
<comment type="subcellular location">
    <subcellularLocation>
        <location evidence="1">Cell membrane</location>
        <topology evidence="1">Multi-pass membrane protein</topology>
    </subcellularLocation>
</comment>
<feature type="transmembrane region" description="Helical" evidence="6">
    <location>
        <begin position="44"/>
        <end position="63"/>
    </location>
</feature>
<keyword evidence="5 6" id="KW-0472">Membrane</keyword>
<feature type="transmembrane region" description="Helical" evidence="6">
    <location>
        <begin position="98"/>
        <end position="119"/>
    </location>
</feature>
<dbReference type="PANTHER" id="PTHR30482">
    <property type="entry name" value="HIGH-AFFINITY BRANCHED-CHAIN AMINO ACID TRANSPORT SYSTEM PERMEASE"/>
    <property type="match status" value="1"/>
</dbReference>
<dbReference type="InterPro" id="IPR043428">
    <property type="entry name" value="LivM-like"/>
</dbReference>
<dbReference type="AlphaFoldDB" id="A0A6J4U3I3"/>
<evidence type="ECO:0000256" key="1">
    <source>
        <dbReference type="ARBA" id="ARBA00004651"/>
    </source>
</evidence>
<evidence type="ECO:0000256" key="4">
    <source>
        <dbReference type="ARBA" id="ARBA00022989"/>
    </source>
</evidence>
<sequence length="368" mass="38932">MSAALPRFSGVWPLLVLVLLLGLPRVSAEVPVLFDGPLNSPGTLQLLAVGLTLGAAALSYNLLFGYTGILSFGHALFFGAGVYLPTIALRQWEWDPLPALAFGLVGGLVLAVAVGALSLRTHGVYFAMVTLAFAEAGAVIVGKNVGGLTGGEEGISLPTRPLPDWMVGVRNTDNLYTLAVVVLILAYLVAWRLVTSPLGAVWQGIRENERRVELLGLRVYPFKLAAFVIAGLMATCTGMVYLFLNSGATPRAVGAEFTVTLLLMVIIGGSGSLWGPIAGAVLYHYLNVRLTDWAGSDAVADLPAVFGRPLRDPLFIFGLVFILLVMFFPRGLAGVLGRRGVRRRVVAQSAPAPTAAFAPSPATPKDQR</sequence>
<evidence type="ECO:0000256" key="3">
    <source>
        <dbReference type="ARBA" id="ARBA00022692"/>
    </source>
</evidence>
<evidence type="ECO:0000313" key="7">
    <source>
        <dbReference type="EMBL" id="CAA9539024.1"/>
    </source>
</evidence>
<accession>A0A6J4U3I3</accession>
<keyword evidence="3 6" id="KW-0812">Transmembrane</keyword>
<organism evidence="7">
    <name type="scientific">uncultured Thermomicrobiales bacterium</name>
    <dbReference type="NCBI Taxonomy" id="1645740"/>
    <lineage>
        <taxon>Bacteria</taxon>
        <taxon>Pseudomonadati</taxon>
        <taxon>Thermomicrobiota</taxon>
        <taxon>Thermomicrobia</taxon>
        <taxon>Thermomicrobiales</taxon>
        <taxon>environmental samples</taxon>
    </lineage>
</organism>
<keyword evidence="2" id="KW-1003">Cell membrane</keyword>
<feature type="transmembrane region" description="Helical" evidence="6">
    <location>
        <begin position="256"/>
        <end position="286"/>
    </location>
</feature>
<feature type="transmembrane region" description="Helical" evidence="6">
    <location>
        <begin position="175"/>
        <end position="194"/>
    </location>
</feature>
<dbReference type="InterPro" id="IPR001851">
    <property type="entry name" value="ABC_transp_permease"/>
</dbReference>
<gene>
    <name evidence="7" type="ORF">AVDCRST_MAG73-1719</name>
</gene>
<dbReference type="GO" id="GO:0005886">
    <property type="term" value="C:plasma membrane"/>
    <property type="evidence" value="ECO:0007669"/>
    <property type="project" value="UniProtKB-SubCell"/>
</dbReference>
<reference evidence="7" key="1">
    <citation type="submission" date="2020-02" db="EMBL/GenBank/DDBJ databases">
        <authorList>
            <person name="Meier V. D."/>
        </authorList>
    </citation>
    <scope>NUCLEOTIDE SEQUENCE</scope>
    <source>
        <strain evidence="7">AVDCRST_MAG73</strain>
    </source>
</reference>
<feature type="transmembrane region" description="Helical" evidence="6">
    <location>
        <begin position="314"/>
        <end position="336"/>
    </location>
</feature>
<dbReference type="GO" id="GO:0015658">
    <property type="term" value="F:branched-chain amino acid transmembrane transporter activity"/>
    <property type="evidence" value="ECO:0007669"/>
    <property type="project" value="InterPro"/>
</dbReference>
<feature type="transmembrane region" description="Helical" evidence="6">
    <location>
        <begin position="75"/>
        <end position="92"/>
    </location>
</feature>
<evidence type="ECO:0000256" key="2">
    <source>
        <dbReference type="ARBA" id="ARBA00022475"/>
    </source>
</evidence>
<dbReference type="Pfam" id="PF02653">
    <property type="entry name" value="BPD_transp_2"/>
    <property type="match status" value="1"/>
</dbReference>
<evidence type="ECO:0000256" key="6">
    <source>
        <dbReference type="SAM" id="Phobius"/>
    </source>
</evidence>
<dbReference type="PANTHER" id="PTHR30482:SF17">
    <property type="entry name" value="ABC TRANSPORTER ATP-BINDING PROTEIN"/>
    <property type="match status" value="1"/>
</dbReference>